<dbReference type="EMBL" id="CM007384">
    <property type="protein sequence ID" value="ONK72227.1"/>
    <property type="molecule type" value="Genomic_DNA"/>
</dbReference>
<sequence>MLHEDGFGLDEAGNQGRLPVLIAYASRGYIAVAIDSRYHGERASNRTTYLDALVSSWRNGDTMPFIFDMDILCENIFMPCASVQTGTGSVLPLKRVKIWDLESKSIVQDLKPTDAP</sequence>
<dbReference type="InterPro" id="IPR029058">
    <property type="entry name" value="AB_hydrolase_fold"/>
</dbReference>
<evidence type="ECO:0000313" key="1">
    <source>
        <dbReference type="EMBL" id="ONK72227.1"/>
    </source>
</evidence>
<dbReference type="PANTHER" id="PTHR47381">
    <property type="entry name" value="ALPHA/BETA-HYDROLASES SUPERFAMILY PROTEIN"/>
    <property type="match status" value="1"/>
</dbReference>
<gene>
    <name evidence="1" type="ORF">A4U43_C04F17160</name>
</gene>
<proteinExistence type="predicted"/>
<dbReference type="PANTHER" id="PTHR47381:SF3">
    <property type="entry name" value="ALPHA_BETA-HYDROLASES SUPERFAMILY PROTEIN"/>
    <property type="match status" value="1"/>
</dbReference>
<evidence type="ECO:0000313" key="2">
    <source>
        <dbReference type="Proteomes" id="UP000243459"/>
    </source>
</evidence>
<name>A0A5P1F487_ASPOF</name>
<dbReference type="Gene3D" id="3.40.50.1820">
    <property type="entry name" value="alpha/beta hydrolase"/>
    <property type="match status" value="1"/>
</dbReference>
<keyword evidence="2" id="KW-1185">Reference proteome</keyword>
<dbReference type="AlphaFoldDB" id="A0A5P1F487"/>
<protein>
    <submittedName>
        <fullName evidence="1">Uncharacterized protein</fullName>
    </submittedName>
</protein>
<dbReference type="Gramene" id="ONK72227">
    <property type="protein sequence ID" value="ONK72227"/>
    <property type="gene ID" value="A4U43_C04F17160"/>
</dbReference>
<accession>A0A5P1F487</accession>
<reference evidence="2" key="1">
    <citation type="journal article" date="2017" name="Nat. Commun.">
        <title>The asparagus genome sheds light on the origin and evolution of a young Y chromosome.</title>
        <authorList>
            <person name="Harkess A."/>
            <person name="Zhou J."/>
            <person name="Xu C."/>
            <person name="Bowers J.E."/>
            <person name="Van der Hulst R."/>
            <person name="Ayyampalayam S."/>
            <person name="Mercati F."/>
            <person name="Riccardi P."/>
            <person name="McKain M.R."/>
            <person name="Kakrana A."/>
            <person name="Tang H."/>
            <person name="Ray J."/>
            <person name="Groenendijk J."/>
            <person name="Arikit S."/>
            <person name="Mathioni S.M."/>
            <person name="Nakano M."/>
            <person name="Shan H."/>
            <person name="Telgmann-Rauber A."/>
            <person name="Kanno A."/>
            <person name="Yue Z."/>
            <person name="Chen H."/>
            <person name="Li W."/>
            <person name="Chen Y."/>
            <person name="Xu X."/>
            <person name="Zhang Y."/>
            <person name="Luo S."/>
            <person name="Chen H."/>
            <person name="Gao J."/>
            <person name="Mao Z."/>
            <person name="Pires J.C."/>
            <person name="Luo M."/>
            <person name="Kudrna D."/>
            <person name="Wing R.A."/>
            <person name="Meyers B.C."/>
            <person name="Yi K."/>
            <person name="Kong H."/>
            <person name="Lavrijsen P."/>
            <person name="Sunseri F."/>
            <person name="Falavigna A."/>
            <person name="Ye Y."/>
            <person name="Leebens-Mack J.H."/>
            <person name="Chen G."/>
        </authorList>
    </citation>
    <scope>NUCLEOTIDE SEQUENCE [LARGE SCALE GENOMIC DNA]</scope>
    <source>
        <strain evidence="2">cv. DH0086</strain>
    </source>
</reference>
<organism evidence="1 2">
    <name type="scientific">Asparagus officinalis</name>
    <name type="common">Garden asparagus</name>
    <dbReference type="NCBI Taxonomy" id="4686"/>
    <lineage>
        <taxon>Eukaryota</taxon>
        <taxon>Viridiplantae</taxon>
        <taxon>Streptophyta</taxon>
        <taxon>Embryophyta</taxon>
        <taxon>Tracheophyta</taxon>
        <taxon>Spermatophyta</taxon>
        <taxon>Magnoliopsida</taxon>
        <taxon>Liliopsida</taxon>
        <taxon>Asparagales</taxon>
        <taxon>Asparagaceae</taxon>
        <taxon>Asparagoideae</taxon>
        <taxon>Asparagus</taxon>
    </lineage>
</organism>
<dbReference type="Proteomes" id="UP000243459">
    <property type="component" value="Chromosome 4"/>
</dbReference>